<dbReference type="Pfam" id="PF09044">
    <property type="entry name" value="Kp4"/>
    <property type="match status" value="1"/>
</dbReference>
<feature type="region of interest" description="Disordered" evidence="1">
    <location>
        <begin position="1"/>
        <end position="27"/>
    </location>
</feature>
<dbReference type="Proteomes" id="UP000245956">
    <property type="component" value="Unassembled WGS sequence"/>
</dbReference>
<proteinExistence type="predicted"/>
<dbReference type="EMBL" id="LCWV01000010">
    <property type="protein sequence ID" value="PWI70057.1"/>
    <property type="molecule type" value="Genomic_DNA"/>
</dbReference>
<reference evidence="3 4" key="1">
    <citation type="journal article" date="2016" name="Front. Microbiol.">
        <title>Genome and transcriptome sequences reveal the specific parasitism of the nematophagous Purpureocillium lilacinum 36-1.</title>
        <authorList>
            <person name="Xie J."/>
            <person name="Li S."/>
            <person name="Mo C."/>
            <person name="Xiao X."/>
            <person name="Peng D."/>
            <person name="Wang G."/>
            <person name="Xiao Y."/>
        </authorList>
    </citation>
    <scope>NUCLEOTIDE SEQUENCE [LARGE SCALE GENOMIC DNA]</scope>
    <source>
        <strain evidence="3 4">36-1</strain>
    </source>
</reference>
<accession>A0A2U3E6F0</accession>
<evidence type="ECO:0000256" key="1">
    <source>
        <dbReference type="SAM" id="MobiDB-lite"/>
    </source>
</evidence>
<evidence type="ECO:0000313" key="3">
    <source>
        <dbReference type="EMBL" id="PWI70057.1"/>
    </source>
</evidence>
<evidence type="ECO:0000313" key="4">
    <source>
        <dbReference type="Proteomes" id="UP000245956"/>
    </source>
</evidence>
<dbReference type="Gene3D" id="3.30.430.10">
    <property type="entry name" value="Killer Toxin P4, subunit A"/>
    <property type="match status" value="1"/>
</dbReference>
<dbReference type="GO" id="GO:0005576">
    <property type="term" value="C:extracellular region"/>
    <property type="evidence" value="ECO:0007669"/>
    <property type="project" value="InterPro"/>
</dbReference>
<dbReference type="InterPro" id="IPR011329">
    <property type="entry name" value="Killer_tox_Kp4/SMK"/>
</dbReference>
<sequence length="180" mass="19638">MFHHSTTPMFTKHYPHRHSGGDTVQSTSTIRPSTILQHGLLSLLAGRALAESALNATIAASSAAALGINCRGSGYCDYFTDYTSRELWKVIENRIDPNRWYNDGQQVACAGYEQLTAAGKAWWLSTGLWYSGVCAFLQNTGGWQARSSRSWRATSCCTSAMSAGAYRRTTLPAMTSPRGS</sequence>
<feature type="domain" description="Killer toxin Kp4" evidence="2">
    <location>
        <begin position="56"/>
        <end position="150"/>
    </location>
</feature>
<name>A0A2U3E6F0_PURLI</name>
<dbReference type="SUPFAM" id="SSF55221">
    <property type="entry name" value="Yeast killer toxins"/>
    <property type="match status" value="1"/>
</dbReference>
<comment type="caution">
    <text evidence="3">The sequence shown here is derived from an EMBL/GenBank/DDBJ whole genome shotgun (WGS) entry which is preliminary data.</text>
</comment>
<dbReference type="AlphaFoldDB" id="A0A2U3E6F0"/>
<organism evidence="3 4">
    <name type="scientific">Purpureocillium lilacinum</name>
    <name type="common">Paecilomyces lilacinus</name>
    <dbReference type="NCBI Taxonomy" id="33203"/>
    <lineage>
        <taxon>Eukaryota</taxon>
        <taxon>Fungi</taxon>
        <taxon>Dikarya</taxon>
        <taxon>Ascomycota</taxon>
        <taxon>Pezizomycotina</taxon>
        <taxon>Sordariomycetes</taxon>
        <taxon>Hypocreomycetidae</taxon>
        <taxon>Hypocreales</taxon>
        <taxon>Ophiocordycipitaceae</taxon>
        <taxon>Purpureocillium</taxon>
    </lineage>
</organism>
<evidence type="ECO:0000259" key="2">
    <source>
        <dbReference type="Pfam" id="PF09044"/>
    </source>
</evidence>
<protein>
    <recommendedName>
        <fullName evidence="2">Killer toxin Kp4 domain-containing protein</fullName>
    </recommendedName>
</protein>
<dbReference type="InterPro" id="IPR015131">
    <property type="entry name" value="Killer_tox_Kp4"/>
</dbReference>
<gene>
    <name evidence="3" type="ORF">PCL_00201</name>
</gene>